<dbReference type="Proteomes" id="UP001169027">
    <property type="component" value="Unassembled WGS sequence"/>
</dbReference>
<name>A0ABT8SBS8_9BURK</name>
<protein>
    <submittedName>
        <fullName evidence="2">Uncharacterized protein</fullName>
    </submittedName>
</protein>
<organism evidence="2 3">
    <name type="scientific">Variovorax ginsengisoli</name>
    <dbReference type="NCBI Taxonomy" id="363844"/>
    <lineage>
        <taxon>Bacteria</taxon>
        <taxon>Pseudomonadati</taxon>
        <taxon>Pseudomonadota</taxon>
        <taxon>Betaproteobacteria</taxon>
        <taxon>Burkholderiales</taxon>
        <taxon>Comamonadaceae</taxon>
        <taxon>Variovorax</taxon>
    </lineage>
</organism>
<keyword evidence="3" id="KW-1185">Reference proteome</keyword>
<evidence type="ECO:0000313" key="2">
    <source>
        <dbReference type="EMBL" id="MDO1536371.1"/>
    </source>
</evidence>
<evidence type="ECO:0000313" key="3">
    <source>
        <dbReference type="Proteomes" id="UP001169027"/>
    </source>
</evidence>
<sequence length="93" mass="10377">MKRAHTHSTSGRMRAKSSRPTLPQTFITATHRMSAESTRPLKPEEAFRNAYWYFVEALETLAADPEAQCDAMGDCNVGWEIKDDVAAGRYLAG</sequence>
<reference evidence="2" key="1">
    <citation type="submission" date="2023-06" db="EMBL/GenBank/DDBJ databases">
        <authorList>
            <person name="Jiang Y."/>
            <person name="Liu Q."/>
        </authorList>
    </citation>
    <scope>NUCLEOTIDE SEQUENCE</scope>
    <source>
        <strain evidence="2">CGMCC 1.12090</strain>
    </source>
</reference>
<comment type="caution">
    <text evidence="2">The sequence shown here is derived from an EMBL/GenBank/DDBJ whole genome shotgun (WGS) entry which is preliminary data.</text>
</comment>
<evidence type="ECO:0000256" key="1">
    <source>
        <dbReference type="SAM" id="MobiDB-lite"/>
    </source>
</evidence>
<dbReference type="EMBL" id="JAUKVY010000027">
    <property type="protein sequence ID" value="MDO1536371.1"/>
    <property type="molecule type" value="Genomic_DNA"/>
</dbReference>
<feature type="compositionally biased region" description="Polar residues" evidence="1">
    <location>
        <begin position="18"/>
        <end position="28"/>
    </location>
</feature>
<accession>A0ABT8SBS8</accession>
<gene>
    <name evidence="2" type="ORF">Q2T77_29210</name>
</gene>
<dbReference type="RefSeq" id="WP_301814395.1">
    <property type="nucleotide sequence ID" value="NZ_JAUJZH010000027.1"/>
</dbReference>
<proteinExistence type="predicted"/>
<feature type="region of interest" description="Disordered" evidence="1">
    <location>
        <begin position="1"/>
        <end position="41"/>
    </location>
</feature>